<sequence>MLADLGPLLGTVLGPWTWFILGGLLLVAEIAAPGAFLLWLGLAALATGALSYVVGLSWQGEVLAFAALAVVAVLIGRRITPAPGRASDRPFLNRRSEGFVGRVFTLDEPILGGVGRVRIDDTVWRIEGPDLAAGRDVKVVAADGATLKVEAVEG</sequence>
<evidence type="ECO:0000256" key="3">
    <source>
        <dbReference type="ARBA" id="ARBA00022989"/>
    </source>
</evidence>
<protein>
    <submittedName>
        <fullName evidence="7">NfeD family protein</fullName>
    </submittedName>
</protein>
<evidence type="ECO:0000256" key="5">
    <source>
        <dbReference type="SAM" id="Phobius"/>
    </source>
</evidence>
<dbReference type="EMBL" id="JBAFVH010000008">
    <property type="protein sequence ID" value="MFG1373679.1"/>
    <property type="molecule type" value="Genomic_DNA"/>
</dbReference>
<dbReference type="RefSeq" id="WP_393993393.1">
    <property type="nucleotide sequence ID" value="NZ_JBAFVH010000008.1"/>
</dbReference>
<dbReference type="Gene3D" id="2.40.50.140">
    <property type="entry name" value="Nucleic acid-binding proteins"/>
    <property type="match status" value="1"/>
</dbReference>
<keyword evidence="4 5" id="KW-0472">Membrane</keyword>
<evidence type="ECO:0000256" key="1">
    <source>
        <dbReference type="ARBA" id="ARBA00004141"/>
    </source>
</evidence>
<dbReference type="InterPro" id="IPR002810">
    <property type="entry name" value="NfeD-like_C"/>
</dbReference>
<dbReference type="PANTHER" id="PTHR33507:SF3">
    <property type="entry name" value="INNER MEMBRANE PROTEIN YBBJ"/>
    <property type="match status" value="1"/>
</dbReference>
<name>A0ABW6ZY43_9HYPH</name>
<feature type="transmembrane region" description="Helical" evidence="5">
    <location>
        <begin position="35"/>
        <end position="56"/>
    </location>
</feature>
<dbReference type="Proteomes" id="UP001604002">
    <property type="component" value="Unassembled WGS sequence"/>
</dbReference>
<dbReference type="InterPro" id="IPR052165">
    <property type="entry name" value="Membrane_assoc_protease"/>
</dbReference>
<feature type="transmembrane region" description="Helical" evidence="5">
    <location>
        <begin position="6"/>
        <end position="28"/>
    </location>
</feature>
<evidence type="ECO:0000313" key="8">
    <source>
        <dbReference type="Proteomes" id="UP001604002"/>
    </source>
</evidence>
<keyword evidence="8" id="KW-1185">Reference proteome</keyword>
<keyword evidence="2 5" id="KW-0812">Transmembrane</keyword>
<proteinExistence type="predicted"/>
<feature type="transmembrane region" description="Helical" evidence="5">
    <location>
        <begin position="62"/>
        <end position="80"/>
    </location>
</feature>
<keyword evidence="3 5" id="KW-1133">Transmembrane helix</keyword>
<gene>
    <name evidence="7" type="ORF">V5F32_16005</name>
</gene>
<evidence type="ECO:0000256" key="2">
    <source>
        <dbReference type="ARBA" id="ARBA00022692"/>
    </source>
</evidence>
<accession>A0ABW6ZY43</accession>
<evidence type="ECO:0000313" key="7">
    <source>
        <dbReference type="EMBL" id="MFG1373679.1"/>
    </source>
</evidence>
<evidence type="ECO:0000256" key="4">
    <source>
        <dbReference type="ARBA" id="ARBA00023136"/>
    </source>
</evidence>
<dbReference type="InterPro" id="IPR012340">
    <property type="entry name" value="NA-bd_OB-fold"/>
</dbReference>
<feature type="domain" description="NfeD-like C-terminal" evidence="6">
    <location>
        <begin position="97"/>
        <end position="150"/>
    </location>
</feature>
<reference evidence="7 8" key="1">
    <citation type="submission" date="2024-02" db="EMBL/GenBank/DDBJ databases">
        <title>Expansion and revision of Xanthobacter and proposal of Roseixanthobacter gen. nov.</title>
        <authorList>
            <person name="Soltysiak M.P.M."/>
            <person name="Jalihal A."/>
            <person name="Ory A."/>
            <person name="Chrisophersen C."/>
            <person name="Lee A.D."/>
            <person name="Boulton J."/>
            <person name="Springer M."/>
        </authorList>
    </citation>
    <scope>NUCLEOTIDE SEQUENCE [LARGE SCALE GENOMIC DNA]</scope>
    <source>
        <strain evidence="7 8">23A</strain>
    </source>
</reference>
<dbReference type="Pfam" id="PF01957">
    <property type="entry name" value="NfeD"/>
    <property type="match status" value="1"/>
</dbReference>
<comment type="subcellular location">
    <subcellularLocation>
        <location evidence="1">Membrane</location>
        <topology evidence="1">Multi-pass membrane protein</topology>
    </subcellularLocation>
</comment>
<organism evidence="7 8">
    <name type="scientific">Xanthobacter oligotrophicus</name>
    <dbReference type="NCBI Taxonomy" id="2607286"/>
    <lineage>
        <taxon>Bacteria</taxon>
        <taxon>Pseudomonadati</taxon>
        <taxon>Pseudomonadota</taxon>
        <taxon>Alphaproteobacteria</taxon>
        <taxon>Hyphomicrobiales</taxon>
        <taxon>Xanthobacteraceae</taxon>
        <taxon>Xanthobacter</taxon>
    </lineage>
</organism>
<evidence type="ECO:0000259" key="6">
    <source>
        <dbReference type="Pfam" id="PF01957"/>
    </source>
</evidence>
<comment type="caution">
    <text evidence="7">The sequence shown here is derived from an EMBL/GenBank/DDBJ whole genome shotgun (WGS) entry which is preliminary data.</text>
</comment>
<dbReference type="PANTHER" id="PTHR33507">
    <property type="entry name" value="INNER MEMBRANE PROTEIN YBBJ"/>
    <property type="match status" value="1"/>
</dbReference>